<evidence type="ECO:0000256" key="4">
    <source>
        <dbReference type="ARBA" id="ARBA00023145"/>
    </source>
</evidence>
<evidence type="ECO:0000256" key="5">
    <source>
        <dbReference type="PIRSR" id="PIRSR001227-1"/>
    </source>
</evidence>
<dbReference type="InterPro" id="IPR043146">
    <property type="entry name" value="Penicillin_amidase_N_B-knob"/>
</dbReference>
<name>A0A6J4KPT3_9BACT</name>
<dbReference type="InterPro" id="IPR014395">
    <property type="entry name" value="Pen/GL7ACA/AHL_acylase"/>
</dbReference>
<protein>
    <submittedName>
        <fullName evidence="8">Penicillin amidase family protein</fullName>
    </submittedName>
</protein>
<evidence type="ECO:0000256" key="7">
    <source>
        <dbReference type="SAM" id="SignalP"/>
    </source>
</evidence>
<feature type="chain" id="PRO_5026677019" evidence="7">
    <location>
        <begin position="21"/>
        <end position="727"/>
    </location>
</feature>
<dbReference type="InterPro" id="IPR029055">
    <property type="entry name" value="Ntn_hydrolases_N"/>
</dbReference>
<proteinExistence type="inferred from homology"/>
<feature type="binding site" evidence="6">
    <location>
        <position position="270"/>
    </location>
    <ligand>
        <name>Ca(2+)</name>
        <dbReference type="ChEBI" id="CHEBI:29108"/>
    </ligand>
</feature>
<dbReference type="GO" id="GO:0016811">
    <property type="term" value="F:hydrolase activity, acting on carbon-nitrogen (but not peptide) bonds, in linear amides"/>
    <property type="evidence" value="ECO:0007669"/>
    <property type="project" value="InterPro"/>
</dbReference>
<evidence type="ECO:0000256" key="6">
    <source>
        <dbReference type="PIRSR" id="PIRSR001227-2"/>
    </source>
</evidence>
<keyword evidence="4" id="KW-0865">Zymogen</keyword>
<dbReference type="Gene3D" id="3.60.20.10">
    <property type="entry name" value="Glutamine Phosphoribosylpyrophosphate, subunit 1, domain 1"/>
    <property type="match status" value="1"/>
</dbReference>
<evidence type="ECO:0000256" key="3">
    <source>
        <dbReference type="ARBA" id="ARBA00022801"/>
    </source>
</evidence>
<gene>
    <name evidence="8" type="ORF">AVDCRST_MAG68-1254</name>
</gene>
<evidence type="ECO:0000313" key="8">
    <source>
        <dbReference type="EMBL" id="CAA9311537.1"/>
    </source>
</evidence>
<keyword evidence="3" id="KW-0378">Hydrolase</keyword>
<dbReference type="PROSITE" id="PS51257">
    <property type="entry name" value="PROKAR_LIPOPROTEIN"/>
    <property type="match status" value="1"/>
</dbReference>
<keyword evidence="6" id="KW-0479">Metal-binding</keyword>
<dbReference type="Gene3D" id="2.30.120.10">
    <property type="match status" value="1"/>
</dbReference>
<dbReference type="InterPro" id="IPR023343">
    <property type="entry name" value="Penicillin_amidase_dom1"/>
</dbReference>
<feature type="active site" description="Nucleophile" evidence="5">
    <location>
        <position position="200"/>
    </location>
</feature>
<accession>A0A6J4KPT3</accession>
<keyword evidence="2 7" id="KW-0732">Signal</keyword>
<dbReference type="SUPFAM" id="SSF56235">
    <property type="entry name" value="N-terminal nucleophile aminohydrolases (Ntn hydrolases)"/>
    <property type="match status" value="1"/>
</dbReference>
<dbReference type="Gene3D" id="1.10.439.10">
    <property type="entry name" value="Penicillin Amidohydrolase, domain 1"/>
    <property type="match status" value="1"/>
</dbReference>
<dbReference type="GO" id="GO:0017000">
    <property type="term" value="P:antibiotic biosynthetic process"/>
    <property type="evidence" value="ECO:0007669"/>
    <property type="project" value="InterPro"/>
</dbReference>
<dbReference type="InterPro" id="IPR002692">
    <property type="entry name" value="S45"/>
</dbReference>
<dbReference type="InterPro" id="IPR043147">
    <property type="entry name" value="Penicillin_amidase_A-knob"/>
</dbReference>
<keyword evidence="6" id="KW-0106">Calcium</keyword>
<dbReference type="EMBL" id="CADCTW010000073">
    <property type="protein sequence ID" value="CAA9311537.1"/>
    <property type="molecule type" value="Genomic_DNA"/>
</dbReference>
<dbReference type="Pfam" id="PF01804">
    <property type="entry name" value="Penicil_amidase"/>
    <property type="match status" value="1"/>
</dbReference>
<feature type="signal peptide" evidence="7">
    <location>
        <begin position="1"/>
        <end position="20"/>
    </location>
</feature>
<reference evidence="8" key="1">
    <citation type="submission" date="2020-02" db="EMBL/GenBank/DDBJ databases">
        <authorList>
            <person name="Meier V. D."/>
        </authorList>
    </citation>
    <scope>NUCLEOTIDE SEQUENCE</scope>
    <source>
        <strain evidence="8">AVDCRST_MAG68</strain>
    </source>
</reference>
<organism evidence="8">
    <name type="scientific">uncultured Gemmatimonadota bacterium</name>
    <dbReference type="NCBI Taxonomy" id="203437"/>
    <lineage>
        <taxon>Bacteria</taxon>
        <taxon>Pseudomonadati</taxon>
        <taxon>Gemmatimonadota</taxon>
        <taxon>environmental samples</taxon>
    </lineage>
</organism>
<comment type="cofactor">
    <cofactor evidence="6">
        <name>Ca(2+)</name>
        <dbReference type="ChEBI" id="CHEBI:29108"/>
    </cofactor>
    <text evidence="6">Binds 1 Ca(2+) ion per dimer.</text>
</comment>
<dbReference type="GO" id="GO:0046872">
    <property type="term" value="F:metal ion binding"/>
    <property type="evidence" value="ECO:0007669"/>
    <property type="project" value="UniProtKB-KW"/>
</dbReference>
<evidence type="ECO:0000256" key="1">
    <source>
        <dbReference type="ARBA" id="ARBA00006586"/>
    </source>
</evidence>
<dbReference type="PIRSF" id="PIRSF001227">
    <property type="entry name" value="Pen_acylase"/>
    <property type="match status" value="1"/>
</dbReference>
<dbReference type="PANTHER" id="PTHR34218:SF3">
    <property type="entry name" value="ACYL-HOMOSERINE LACTONE ACYLASE PVDQ"/>
    <property type="match status" value="1"/>
</dbReference>
<feature type="binding site" evidence="6">
    <location>
        <position position="273"/>
    </location>
    <ligand>
        <name>Ca(2+)</name>
        <dbReference type="ChEBI" id="CHEBI:29108"/>
    </ligand>
</feature>
<dbReference type="Gene3D" id="1.10.1400.10">
    <property type="match status" value="1"/>
</dbReference>
<comment type="similarity">
    <text evidence="1">Belongs to the peptidase S45 family.</text>
</comment>
<dbReference type="AlphaFoldDB" id="A0A6J4KPT3"/>
<sequence>MIRKANPIGAAVLLLLGACAPQTRPMPAGEVARWEAQAQNVTITRDDWGIAHVRGKTDADAVFGLVYAQAEDDFNRVETNFINAMGRMAEAEGEAAIFQDLRMKLFIDPDTLRAQYQASPGWLKPLMDAWADGLNYYLHTHPQVTPRVIRRFEPWMALSFSEGSIGGDIERVSIPQLQAFYGGRTVAMEDDNRFREPKGSNGFAIAPKNTARGHALLLINPHTSFFFRSEVQVASDEGLNAYGAVTWGQFFIYQGFNERAGWMHTSSGVDVIDEFAETVVERNGRRFYRYGGEERPVLTDTITVPYRTANGMASRKFTVFKTHHGPIVREADGKWISVALMNRPVQALSQSFLRTKARDYRSFRQVAEELKANSSNNTIFADAEGNIAYFHPHFVPRRDDRFDYTRPVDGSDPATDWKGLHGVDEVPHLLNPATGWIQNTNNWPYSAAGPNSPRREAFPRYMDVAGENPRGIHAIMVLQDKKDFTLESLIAAAYDPYLPAFAQLIPTLVQAYEQTPASDPLKARLAEQVAVLRGWDYRWGAASVPTALAVFWGEQLWGQVAADARRAGVSVYDYMATRATPQQKLAALAAASDRLQQDFGTWRTPWGEINRFQRLTGDIVQPFSDAGPSIPVPFTSAQWGSLASFGARRYPGTKRYYGTSGNSFVAAVEFGPRVRARAVTAGGESGDPRSRHFNDQAQRYAAGDLREVYFYPEQLRGHTERQYRPGR</sequence>
<dbReference type="PANTHER" id="PTHR34218">
    <property type="entry name" value="PEPTIDASE S45 PENICILLIN AMIDASE"/>
    <property type="match status" value="1"/>
</dbReference>
<evidence type="ECO:0000256" key="2">
    <source>
        <dbReference type="ARBA" id="ARBA00022729"/>
    </source>
</evidence>